<dbReference type="EMBL" id="FMHV01000002">
    <property type="protein sequence ID" value="SCL36097.1"/>
    <property type="molecule type" value="Genomic_DNA"/>
</dbReference>
<gene>
    <name evidence="1" type="ORF">GA0070624_5455</name>
</gene>
<sequence length="43" mass="4672">MTDVAAAWRGFRGFLQFEVEGLGTEPDTDINGLFTGRSTTPLP</sequence>
<protein>
    <submittedName>
        <fullName evidence="1">Uncharacterized protein</fullName>
    </submittedName>
</protein>
<evidence type="ECO:0000313" key="2">
    <source>
        <dbReference type="Proteomes" id="UP000199413"/>
    </source>
</evidence>
<keyword evidence="2" id="KW-1185">Reference proteome</keyword>
<name>A0A1C6T314_9ACTN</name>
<reference evidence="2" key="1">
    <citation type="submission" date="2016-06" db="EMBL/GenBank/DDBJ databases">
        <authorList>
            <person name="Varghese N."/>
            <person name="Submissions Spin"/>
        </authorList>
    </citation>
    <scope>NUCLEOTIDE SEQUENCE [LARGE SCALE GENOMIC DNA]</scope>
    <source>
        <strain evidence="2">DSM 45431</strain>
    </source>
</reference>
<proteinExistence type="predicted"/>
<evidence type="ECO:0000313" key="1">
    <source>
        <dbReference type="EMBL" id="SCL36097.1"/>
    </source>
</evidence>
<organism evidence="1 2">
    <name type="scientific">Micromonospora rhizosphaerae</name>
    <dbReference type="NCBI Taxonomy" id="568872"/>
    <lineage>
        <taxon>Bacteria</taxon>
        <taxon>Bacillati</taxon>
        <taxon>Actinomycetota</taxon>
        <taxon>Actinomycetes</taxon>
        <taxon>Micromonosporales</taxon>
        <taxon>Micromonosporaceae</taxon>
        <taxon>Micromonospora</taxon>
    </lineage>
</organism>
<dbReference type="Proteomes" id="UP000199413">
    <property type="component" value="Unassembled WGS sequence"/>
</dbReference>
<dbReference type="RefSeq" id="WP_281181017.1">
    <property type="nucleotide sequence ID" value="NZ_FMHV01000002.1"/>
</dbReference>
<accession>A0A1C6T314</accession>
<dbReference type="AlphaFoldDB" id="A0A1C6T314"/>